<evidence type="ECO:0000313" key="4">
    <source>
        <dbReference type="Proteomes" id="UP001599756"/>
    </source>
</evidence>
<feature type="region of interest" description="Disordered" evidence="1">
    <location>
        <begin position="18"/>
        <end position="52"/>
    </location>
</feature>
<feature type="compositionally biased region" description="Low complexity" evidence="1">
    <location>
        <begin position="35"/>
        <end position="52"/>
    </location>
</feature>
<evidence type="ECO:0000259" key="2">
    <source>
        <dbReference type="Pfam" id="PF02781"/>
    </source>
</evidence>
<feature type="domain" description="Glucose-6-phosphate dehydrogenase C-terminal" evidence="2">
    <location>
        <begin position="173"/>
        <end position="214"/>
    </location>
</feature>
<dbReference type="Gene3D" id="3.30.360.10">
    <property type="entry name" value="Dihydrodipicolinate Reductase, domain 2"/>
    <property type="match status" value="1"/>
</dbReference>
<reference evidence="3 4" key="1">
    <citation type="submission" date="2024-09" db="EMBL/GenBank/DDBJ databases">
        <title>The Natural Products Discovery Center: Release of the First 8490 Sequenced Strains for Exploring Actinobacteria Biosynthetic Diversity.</title>
        <authorList>
            <person name="Kalkreuter E."/>
            <person name="Kautsar S.A."/>
            <person name="Yang D."/>
            <person name="Bader C.D."/>
            <person name="Teijaro C.N."/>
            <person name="Fluegel L."/>
            <person name="Davis C.M."/>
            <person name="Simpson J.R."/>
            <person name="Lauterbach L."/>
            <person name="Steele A.D."/>
            <person name="Gui C."/>
            <person name="Meng S."/>
            <person name="Li G."/>
            <person name="Viehrig K."/>
            <person name="Ye F."/>
            <person name="Su P."/>
            <person name="Kiefer A.F."/>
            <person name="Nichols A."/>
            <person name="Cepeda A.J."/>
            <person name="Yan W."/>
            <person name="Fan B."/>
            <person name="Jiang Y."/>
            <person name="Adhikari A."/>
            <person name="Zheng C.-J."/>
            <person name="Schuster L."/>
            <person name="Cowan T.M."/>
            <person name="Smanski M.J."/>
            <person name="Chevrette M.G."/>
            <person name="De Carvalho L.P.S."/>
            <person name="Shen B."/>
        </authorList>
    </citation>
    <scope>NUCLEOTIDE SEQUENCE [LARGE SCALE GENOMIC DNA]</scope>
    <source>
        <strain evidence="3 4">NPDC059500</strain>
    </source>
</reference>
<feature type="region of interest" description="Disordered" evidence="1">
    <location>
        <begin position="95"/>
        <end position="121"/>
    </location>
</feature>
<evidence type="ECO:0000313" key="3">
    <source>
        <dbReference type="EMBL" id="MFE1753884.1"/>
    </source>
</evidence>
<dbReference type="SUPFAM" id="SSF55347">
    <property type="entry name" value="Glyceraldehyde-3-phosphate dehydrogenase-like, C-terminal domain"/>
    <property type="match status" value="1"/>
</dbReference>
<protein>
    <submittedName>
        <fullName evidence="3">SMP-30/gluconolactonase/LRE family protein</fullName>
    </submittedName>
</protein>
<sequence>MHLQEKLSRQAHIGSWVPKLQYGKPSTVGRRRPGTRGATAFRTGGVPRGGPVRSDVWSGLRWLDMPAGGILSPAPDGTVARRHVGTVAAAVRPRRGGGAVMGPERGFSRTRTAGSPPWSPCGAPRTASVCVNEGGCDPGGRFSCGSMAHDVRHGAGSLHRLDPDGPATTVLDDVTGAPRDMIQSHLLQVVALVTMLPPSALDQLDVRDAKAQLLLRCVL</sequence>
<dbReference type="Gene3D" id="2.120.10.30">
    <property type="entry name" value="TolB, C-terminal domain"/>
    <property type="match status" value="1"/>
</dbReference>
<dbReference type="SUPFAM" id="SSF63829">
    <property type="entry name" value="Calcium-dependent phosphotriesterase"/>
    <property type="match status" value="1"/>
</dbReference>
<dbReference type="InterPro" id="IPR011042">
    <property type="entry name" value="6-blade_b-propeller_TolB-like"/>
</dbReference>
<proteinExistence type="predicted"/>
<dbReference type="EMBL" id="JBHYTS010000047">
    <property type="protein sequence ID" value="MFE1753884.1"/>
    <property type="molecule type" value="Genomic_DNA"/>
</dbReference>
<dbReference type="InterPro" id="IPR022675">
    <property type="entry name" value="G6P_DH_C"/>
</dbReference>
<organism evidence="3 4">
    <name type="scientific">Streptomyces anandii</name>
    <dbReference type="NCBI Taxonomy" id="285454"/>
    <lineage>
        <taxon>Bacteria</taxon>
        <taxon>Bacillati</taxon>
        <taxon>Actinomycetota</taxon>
        <taxon>Actinomycetes</taxon>
        <taxon>Kitasatosporales</taxon>
        <taxon>Streptomycetaceae</taxon>
        <taxon>Streptomyces</taxon>
    </lineage>
</organism>
<dbReference type="RefSeq" id="WP_381826917.1">
    <property type="nucleotide sequence ID" value="NZ_JBHYTS010000047.1"/>
</dbReference>
<evidence type="ECO:0000256" key="1">
    <source>
        <dbReference type="SAM" id="MobiDB-lite"/>
    </source>
</evidence>
<keyword evidence="4" id="KW-1185">Reference proteome</keyword>
<gene>
    <name evidence="3" type="ORF">ACFW88_25635</name>
</gene>
<comment type="caution">
    <text evidence="3">The sequence shown here is derived from an EMBL/GenBank/DDBJ whole genome shotgun (WGS) entry which is preliminary data.</text>
</comment>
<dbReference type="Proteomes" id="UP001599756">
    <property type="component" value="Unassembled WGS sequence"/>
</dbReference>
<accession>A0ABW6HB80</accession>
<dbReference type="Pfam" id="PF02781">
    <property type="entry name" value="G6PD_C"/>
    <property type="match status" value="1"/>
</dbReference>
<name>A0ABW6HB80_9ACTN</name>